<feature type="compositionally biased region" description="Basic and acidic residues" evidence="1">
    <location>
        <begin position="2892"/>
        <end position="2904"/>
    </location>
</feature>
<dbReference type="OrthoDB" id="6538186at2759"/>
<feature type="compositionally biased region" description="Acidic residues" evidence="1">
    <location>
        <begin position="760"/>
        <end position="769"/>
    </location>
</feature>
<feature type="compositionally biased region" description="Basic and acidic residues" evidence="1">
    <location>
        <begin position="529"/>
        <end position="538"/>
    </location>
</feature>
<feature type="region of interest" description="Disordered" evidence="1">
    <location>
        <begin position="3219"/>
        <end position="3244"/>
    </location>
</feature>
<feature type="compositionally biased region" description="Basic and acidic residues" evidence="1">
    <location>
        <begin position="260"/>
        <end position="318"/>
    </location>
</feature>
<feature type="compositionally biased region" description="Basic residues" evidence="1">
    <location>
        <begin position="3021"/>
        <end position="3030"/>
    </location>
</feature>
<feature type="compositionally biased region" description="Basic and acidic residues" evidence="1">
    <location>
        <begin position="940"/>
        <end position="949"/>
    </location>
</feature>
<feature type="region of interest" description="Disordered" evidence="1">
    <location>
        <begin position="3180"/>
        <end position="3206"/>
    </location>
</feature>
<feature type="compositionally biased region" description="Acidic residues" evidence="1">
    <location>
        <begin position="388"/>
        <end position="399"/>
    </location>
</feature>
<feature type="compositionally biased region" description="Basic and acidic residues" evidence="1">
    <location>
        <begin position="845"/>
        <end position="858"/>
    </location>
</feature>
<feature type="region of interest" description="Disordered" evidence="1">
    <location>
        <begin position="2424"/>
        <end position="2443"/>
    </location>
</feature>
<feature type="compositionally biased region" description="Basic and acidic residues" evidence="1">
    <location>
        <begin position="3366"/>
        <end position="3386"/>
    </location>
</feature>
<feature type="compositionally biased region" description="Polar residues" evidence="1">
    <location>
        <begin position="3040"/>
        <end position="3052"/>
    </location>
</feature>
<evidence type="ECO:0000256" key="1">
    <source>
        <dbReference type="SAM" id="MobiDB-lite"/>
    </source>
</evidence>
<feature type="compositionally biased region" description="Basic and acidic residues" evidence="1">
    <location>
        <begin position="1023"/>
        <end position="1060"/>
    </location>
</feature>
<evidence type="ECO:0000313" key="3">
    <source>
        <dbReference type="Proteomes" id="UP000249218"/>
    </source>
</evidence>
<keyword evidence="3" id="KW-1185">Reference proteome</keyword>
<feature type="region of interest" description="Disordered" evidence="1">
    <location>
        <begin position="904"/>
        <end position="1101"/>
    </location>
</feature>
<feature type="compositionally biased region" description="Basic and acidic residues" evidence="1">
    <location>
        <begin position="2695"/>
        <end position="2708"/>
    </location>
</feature>
<feature type="region of interest" description="Disordered" evidence="1">
    <location>
        <begin position="388"/>
        <end position="555"/>
    </location>
</feature>
<feature type="compositionally biased region" description="Low complexity" evidence="1">
    <location>
        <begin position="799"/>
        <end position="810"/>
    </location>
</feature>
<feature type="region of interest" description="Disordered" evidence="1">
    <location>
        <begin position="3354"/>
        <end position="3386"/>
    </location>
</feature>
<feature type="compositionally biased region" description="Polar residues" evidence="1">
    <location>
        <begin position="496"/>
        <end position="506"/>
    </location>
</feature>
<feature type="compositionally biased region" description="Basic residues" evidence="1">
    <location>
        <begin position="2685"/>
        <end position="2694"/>
    </location>
</feature>
<feature type="region of interest" description="Disordered" evidence="1">
    <location>
        <begin position="2759"/>
        <end position="2780"/>
    </location>
</feature>
<feature type="region of interest" description="Disordered" evidence="1">
    <location>
        <begin position="3442"/>
        <end position="3464"/>
    </location>
</feature>
<accession>A0A2W1BBQ7</accession>
<feature type="compositionally biased region" description="Basic and acidic residues" evidence="1">
    <location>
        <begin position="814"/>
        <end position="833"/>
    </location>
</feature>
<gene>
    <name evidence="2" type="primary">HaOG210716</name>
    <name evidence="2" type="ORF">B5X24_HaOG210716</name>
</gene>
<protein>
    <submittedName>
        <fullName evidence="2">Uncharacterized protein</fullName>
    </submittedName>
</protein>
<proteinExistence type="predicted"/>
<organism evidence="2 3">
    <name type="scientific">Helicoverpa armigera</name>
    <name type="common">Cotton bollworm</name>
    <name type="synonym">Heliothis armigera</name>
    <dbReference type="NCBI Taxonomy" id="29058"/>
    <lineage>
        <taxon>Eukaryota</taxon>
        <taxon>Metazoa</taxon>
        <taxon>Ecdysozoa</taxon>
        <taxon>Arthropoda</taxon>
        <taxon>Hexapoda</taxon>
        <taxon>Insecta</taxon>
        <taxon>Pterygota</taxon>
        <taxon>Neoptera</taxon>
        <taxon>Endopterygota</taxon>
        <taxon>Lepidoptera</taxon>
        <taxon>Glossata</taxon>
        <taxon>Ditrysia</taxon>
        <taxon>Noctuoidea</taxon>
        <taxon>Noctuidae</taxon>
        <taxon>Heliothinae</taxon>
        <taxon>Helicoverpa</taxon>
    </lineage>
</organism>
<feature type="region of interest" description="Disordered" evidence="1">
    <location>
        <begin position="3571"/>
        <end position="3612"/>
    </location>
</feature>
<feature type="region of interest" description="Disordered" evidence="1">
    <location>
        <begin position="690"/>
        <end position="714"/>
    </location>
</feature>
<feature type="region of interest" description="Disordered" evidence="1">
    <location>
        <begin position="256"/>
        <end position="325"/>
    </location>
</feature>
<dbReference type="Proteomes" id="UP000249218">
    <property type="component" value="Unassembled WGS sequence"/>
</dbReference>
<reference evidence="2 3" key="1">
    <citation type="journal article" date="2017" name="BMC Biol.">
        <title>Genomic innovations, transcriptional plasticity and gene loss underlying the evolution and divergence of two highly polyphagous and invasive Helicoverpa pest species.</title>
        <authorList>
            <person name="Pearce S.L."/>
            <person name="Clarke D.F."/>
            <person name="East P.D."/>
            <person name="Elfekih S."/>
            <person name="Gordon K.H."/>
            <person name="Jermiin L.S."/>
            <person name="McGaughran A."/>
            <person name="Oakeshott J.G."/>
            <person name="Papanikolaou A."/>
            <person name="Perera O.P."/>
            <person name="Rane R.V."/>
            <person name="Richards S."/>
            <person name="Tay W.T."/>
            <person name="Walsh T.K."/>
            <person name="Anderson A."/>
            <person name="Anderson C.J."/>
            <person name="Asgari S."/>
            <person name="Board P.G."/>
            <person name="Bretschneider A."/>
            <person name="Campbell P.M."/>
            <person name="Chertemps T."/>
            <person name="Christeller J.T."/>
            <person name="Coppin C.W."/>
            <person name="Downes S.J."/>
            <person name="Duan G."/>
            <person name="Farnsworth C.A."/>
            <person name="Good R.T."/>
            <person name="Han L.B."/>
            <person name="Han Y.C."/>
            <person name="Hatje K."/>
            <person name="Horne I."/>
            <person name="Huang Y.P."/>
            <person name="Hughes D.S."/>
            <person name="Jacquin-Joly E."/>
            <person name="James W."/>
            <person name="Jhangiani S."/>
            <person name="Kollmar M."/>
            <person name="Kuwar S.S."/>
            <person name="Li S."/>
            <person name="Liu N.Y."/>
            <person name="Maibeche M.T."/>
            <person name="Miller J.R."/>
            <person name="Montagne N."/>
            <person name="Perry T."/>
            <person name="Qu J."/>
            <person name="Song S.V."/>
            <person name="Sutton G.G."/>
            <person name="Vogel H."/>
            <person name="Walenz B.P."/>
            <person name="Xu W."/>
            <person name="Zhang H.J."/>
            <person name="Zou Z."/>
            <person name="Batterham P."/>
            <person name="Edwards O.R."/>
            <person name="Feyereisen R."/>
            <person name="Gibbs R.A."/>
            <person name="Heckel D.G."/>
            <person name="McGrath A."/>
            <person name="Robin C."/>
            <person name="Scherer S.E."/>
            <person name="Worley K.C."/>
            <person name="Wu Y.D."/>
        </authorList>
    </citation>
    <scope>NUCLEOTIDE SEQUENCE [LARGE SCALE GENOMIC DNA]</scope>
    <source>
        <strain evidence="2">Harm_GR_Male_#8</strain>
        <tissue evidence="2">Whole organism</tissue>
    </source>
</reference>
<feature type="compositionally biased region" description="Polar residues" evidence="1">
    <location>
        <begin position="3072"/>
        <end position="3081"/>
    </location>
</feature>
<dbReference type="EMBL" id="KZ150161">
    <property type="protein sequence ID" value="PZC72702.1"/>
    <property type="molecule type" value="Genomic_DNA"/>
</dbReference>
<feature type="compositionally biased region" description="Basic residues" evidence="1">
    <location>
        <begin position="404"/>
        <end position="414"/>
    </location>
</feature>
<feature type="compositionally biased region" description="Basic and acidic residues" evidence="1">
    <location>
        <begin position="978"/>
        <end position="1013"/>
    </location>
</feature>
<feature type="compositionally biased region" description="Polar residues" evidence="1">
    <location>
        <begin position="3453"/>
        <end position="3462"/>
    </location>
</feature>
<feature type="compositionally biased region" description="Basic residues" evidence="1">
    <location>
        <begin position="2930"/>
        <end position="2939"/>
    </location>
</feature>
<sequence>MCLSVLAYQEIGRRIEELTGAIYALDPYFVMPAADEPAATLSMLASSARRPRSPERRQRLAVAASAARPRSPCWAPGGVTYAEIVKGSGSRSSSPPLHRDVPVEVDPCVPSDTPVTESISVSEPYGGDVIVYYDEYVSRPEPEPVPEYYAEPPVEYREMPIDVPAPVYRESPEPLGTSPDQPLGEQPVQLVESERAMSPIQKQKSHELSYAEILALGLRKQARTQNVTSLPKPQVAHVELVKEIVVECVERSPPIQQYESKVEKIEPPRFKPDRPDKPGRIERLEKPDRPPPRSRSREMPRQRRAPEKRPTKAHDVQAMKKKKTMKKVIEVQDFDEPEQPVEVELEPIRDTPVVRALVEPTIETGFKEVTKKLQHSATVVETVTEIVAEDSQPENTVEEVEPKKPKKKQKPKKPRSPEDEIQKALKEIEELERNKKKKTRDARDKSKESIAEVITIETPKEPEVIELKKQPVKESDAQNKSKKKKNHKELPVPPSDISTEFITVESTAPIEVVTKETKSKKKKGPKQPSLDKSEHSERSSAGSITDVFSVADSSSTVQTLVDTTSELTSEREVLELLTQSDIIEEPVVSSVDERAEEKVPETSLEVFPKISSSVADNIESKEGFENTLIASQKEVVGNGQTLQEHTPANVEREVISTISVTKTIVTQQTQEIVEATETKEHELLSVQTKIDQEQLNTKASKNKKKSNKNKGKTEANIAEFIVKESEQIQQEQKVHENVQVEQEKPVLEQLDVKFQQFDNTEIEQPEPSELESKDSELVQAEPVQLEWSQLESEETKTTLLPSEPQLESLPMSREQLESNKQDAAQIEHTEFVQKELQPIDQIPLEPKHDTVKSDDSSSKNKKKKKPKKHEKTPEPIPLEAAEVVEIIDEQFKTTVIEPVVTEIPNLVEQVEEQKPQKKKKSKKGKHAEVKEETIESMLVENKEIEKPTEVVESTPKVTAETESTTDVKPSKKKSKSKTKPEGTKELPDQPELPIHESPVEELKVDEPAFEEVKSHKKKKSKKQKIDDNDIEKALKEIERSEGSKKKPKEKTPKPKGKQDQAKVVATESKEETEIQLELTSKTSDYDKSPDDDIENVEPIEHIDWNELLEEEEGAIETTFEPISKPEMDLTSTETAFVANQVTILQEASNLLLEEERTINKLESSTSEVHIEKSTVEKSESDKVEKTVIEEDKKLATPVTSPANEQNNNDKFFSPDVLKEGSYNIVEEITHYEPITQDVETRTIYLITHEEKKLPPIRTVKVFRSKSNSLEEPQSISENVALSEQTITNKITDEKSSINVSDNLLDSKIITEKLIDEEKILSSETKLPETEELEMTPKDNVMKTVEQEIHVEEVKTSVHQPDEESKTTDYVQVHQEKQSTGSEQIEHGLKLEESSITKPEKPLSEEDFSDILEEAIFGSVQDRNRTSTEKRVKEKHSNIPYQELVNEVKSYSENLDTYNLDYDYSQLMISQRDSQNTDMNIEVEHQEYKSDDFVSVEPVKGFDIEEKSPEVGQQGTKDYEIGLDSSVTENPILVPETLAVTEQIPDKLQHELLKTFEIETSTRYDIEQTADFIKVETQKLVDEVDASVPSVKEVIKTDQLSLEAPTDISEVLNKETSPESTNDVTAEPTFISLTNEEKPRVNYQEIKDAEITLASNICTEPEVSDISPDAKTDSSLRVSRTVLTADGSQALDLSVVHTEQVSKEEEVKRVSPVREEAPRLSYHELRDAELIYASQVKPQTELIIGNVESDITDSNVQFIKPDEVKQTEIALITQDTVVSNTSDKTTTIKTVSEHSVDLISAESLVTKSLEHEVADNESLQTSEQYKDGKPQYSFEEIPRQSYHEIFDAERRLALENTRSSLVEPTSTIITEDKLNSITTDVNIEKAQTPKLELVSQVPSISYQEITDAEKLLATTIKTTEAIEEQTKTVVKENILLETLSDGKVKEPSHLIAETPRVSYQEISDAEHLLATIKSKSREASTEPTLAIEEEEKAANIEDVDIISEPITDNVQKMENHISNNESFIGNGDIEGQVIENIPVVDPEPVQAIQPIYEVPRFSYHELNDAEVLLASTRTSVQEIEMPEAADITPASEILSETVETVSSQDQQVAENILEPLRHSYHEIQDAERVLASTKLDEKENNLVEEQKQPANERTPAEVEVAALQFRDELVTSTKTDVEHTTEFISHESVVIESVHQIHEAAEDPTQRAPLEKIELSFEVDDLSNTPISVVYGSTEVETPTLELKVPVFESQNAELVSSVAPDNIENIQMIDATKTDLQISQDEPVSLEEDTFEIIDHSEIKDIISTIQVSETEEIQSNVSENVPQKVELALSASESTTEIGSSQGDITTENVRSITPKSSDDHTIVQGLIEEALQEPETITRTKPVYETFVIDDLNETLVPVVFGDIKDIENSIKYKKQELLLETEPPKSVQSASPEKDVTEEPVIVETSPTPLEDVEIVDTHDDFTIPHPSEFVEGPTVDLGLDAKPETISAEFIQSEVLESVRNLPKSEITQPVMDTHKVTDAKPESLDSRETREIQLTQTETVSRVEKSPIHSLHDLLPEIDSIPEFKPSYSNTVLYSKLSADAPEFTPSYMYQTVTTVSESRSDVVEDAPAPITMEEDTIKVVTEEVPTQQQQQQQISYSSVLQSKKESPEKIPQVTETAEKLTEVEIPAAEVSEEHVENKTKKHKKKKKKEKEDKKDTMEKSVEVKTPTETVPSEQPKPKHESPCPVNVWAKAAEDGKTYADVLAEGLLHDHAEHTQLVSERPTNVEIPQSRPENVPEVAQVVPPAVHAIQDVIETTQSTSSSEQNIGSWAHIVAKRSSPERIHKEEEKHVAPVHIPSKAPMILVDESENDHLKPEVTVDAEGFITVDRSRRSRSKSRDARSQSTASQKRETREKSENRFEALTSTLKPDDGESTQSLSEDEKPSKKPSRKSRSSKSREKDVKPKISVVATSTSDEDKQPPKKDKKKRSSKSKDKDVKPLEEKIDQPKDVEELKPSKVEEEVEEKPATSAVQPEPKKKSKKKKKDKKPSEIADATEPSSPAEITSSEQEAIPIPKVLSKSQKKKVDTPASTPESVQTPIKDRVFSEAQFWKMDPSSLDTSEIISVEIQHTPTESYKIEIKDTDKLTNVQSENIQTVQSSTQLVHEEIPSAETQIQELEDTIAEDQSLESKMADLQREIEEMLSPENDSSLSDDSPKELTDTQTSIEYQYDELLDNMTPSLASPDPEVLESKPIEEQTPEVLLEEKHTEELDDKHISMSMIDSVLDDTEPLSITETHSLEHSENLLVTQEEDITSQDVSKLVPQEVVSASTDKPKVISKEEMEALIKQTIDKQHQITTEVTKITSITKTDTSLDNLTSVPYSDKQENVEPLVEKPDVKEERKDQIATKVTSFIEAEKTSQSPVSKSEVTKKTTLESDVSLKKSAASFILTEQLQELSVPSEVTREEEPQQDNIKPTKQSISEKETADIVTVVPLSNTETITNNLTNLKADNFWTDKHNVHDAEKLLGERNSVERTITHVDIDEPHIDEGISVEENIINDNSFWPEKHLYHDAECQYFLSLARKTKTSTVDTTEIKIDDQNDKDRDQGGSSGHSSEGEEPKDASGSPYDPDYISMDLPGGICSWKDKSSYLSVETPVVDDVVDEPVSREDILTTLPIAPAPSSSKQEPEETPLRTAKVTDPQSYCTIFKYILYVWHDIITKFLISHVAKLCIVMYLATPQLVL</sequence>
<feature type="compositionally biased region" description="Basic residues" evidence="1">
    <location>
        <begin position="700"/>
        <end position="710"/>
    </location>
</feature>
<feature type="compositionally biased region" description="Basic residues" evidence="1">
    <location>
        <begin position="859"/>
        <end position="870"/>
    </location>
</feature>
<feature type="region of interest" description="Disordered" evidence="1">
    <location>
        <begin position="2851"/>
        <end position="3083"/>
    </location>
</feature>
<feature type="region of interest" description="Disordered" evidence="1">
    <location>
        <begin position="759"/>
        <end position="880"/>
    </location>
</feature>
<feature type="region of interest" description="Disordered" evidence="1">
    <location>
        <begin position="2629"/>
        <end position="2729"/>
    </location>
</feature>
<feature type="compositionally biased region" description="Basic residues" evidence="1">
    <location>
        <begin position="916"/>
        <end position="925"/>
    </location>
</feature>
<evidence type="ECO:0000313" key="2">
    <source>
        <dbReference type="EMBL" id="PZC72702.1"/>
    </source>
</evidence>
<feature type="compositionally biased region" description="Basic and acidic residues" evidence="1">
    <location>
        <begin position="415"/>
        <end position="433"/>
    </location>
</feature>
<feature type="compositionally biased region" description="Basic and acidic residues" evidence="1">
    <location>
        <begin position="3575"/>
        <end position="3589"/>
    </location>
</feature>
<feature type="compositionally biased region" description="Basic and acidic residues" evidence="1">
    <location>
        <begin position="458"/>
        <end position="479"/>
    </location>
</feature>
<feature type="compositionally biased region" description="Basic and acidic residues" evidence="1">
    <location>
        <begin position="441"/>
        <end position="450"/>
    </location>
</feature>
<feature type="compositionally biased region" description="Basic and acidic residues" evidence="1">
    <location>
        <begin position="2975"/>
        <end position="3003"/>
    </location>
</feature>
<name>A0A2W1BBQ7_HELAM</name>